<dbReference type="Proteomes" id="UP000452141">
    <property type="component" value="Unassembled WGS sequence"/>
</dbReference>
<gene>
    <name evidence="2" type="ORF">FYJ61_00905</name>
</gene>
<name>A0A844FKI6_9LACO</name>
<evidence type="ECO:0000313" key="3">
    <source>
        <dbReference type="Proteomes" id="UP000452141"/>
    </source>
</evidence>
<accession>A0A844FKI6</accession>
<protein>
    <submittedName>
        <fullName evidence="2">Bacteriocin immunity protein</fullName>
    </submittedName>
</protein>
<organism evidence="2 3">
    <name type="scientific">Lactobacillus equicursoris</name>
    <dbReference type="NCBI Taxonomy" id="420645"/>
    <lineage>
        <taxon>Bacteria</taxon>
        <taxon>Bacillati</taxon>
        <taxon>Bacillota</taxon>
        <taxon>Bacilli</taxon>
        <taxon>Lactobacillales</taxon>
        <taxon>Lactobacillaceae</taxon>
        <taxon>Lactobacillus</taxon>
    </lineage>
</organism>
<dbReference type="SUPFAM" id="SSF109797">
    <property type="entry name" value="Bacteriocin immunity protein-like"/>
    <property type="match status" value="1"/>
</dbReference>
<dbReference type="InterPro" id="IPR015046">
    <property type="entry name" value="LciA_Immunity-like"/>
</dbReference>
<evidence type="ECO:0000256" key="1">
    <source>
        <dbReference type="ARBA" id="ARBA00023025"/>
    </source>
</evidence>
<dbReference type="Gene3D" id="1.20.1440.50">
    <property type="entry name" value="Ta0600-like"/>
    <property type="match status" value="1"/>
</dbReference>
<dbReference type="AlphaFoldDB" id="A0A844FKI6"/>
<dbReference type="GO" id="GO:0030153">
    <property type="term" value="P:bacteriocin immunity"/>
    <property type="evidence" value="ECO:0007669"/>
    <property type="project" value="UniProtKB-KW"/>
</dbReference>
<comment type="caution">
    <text evidence="2">The sequence shown here is derived from an EMBL/GenBank/DDBJ whole genome shotgun (WGS) entry which is preliminary data.</text>
</comment>
<dbReference type="EMBL" id="VUMW01000001">
    <property type="protein sequence ID" value="MST79064.1"/>
    <property type="molecule type" value="Genomic_DNA"/>
</dbReference>
<proteinExistence type="predicted"/>
<dbReference type="Pfam" id="PF08951">
    <property type="entry name" value="EntA_Immun"/>
    <property type="match status" value="1"/>
</dbReference>
<sequence>MFFNKSMSKENEQFKEKLEELISDPAVKSNSALSELLSGAVKKCEKNESIRSIASSLDLQIRSHFAENELPKSVKALQLDLAKYTAFGANGVVLK</sequence>
<dbReference type="RefSeq" id="WP_008462124.1">
    <property type="nucleotide sequence ID" value="NZ_JAQYAR010000027.1"/>
</dbReference>
<reference evidence="2 3" key="1">
    <citation type="submission" date="2019-08" db="EMBL/GenBank/DDBJ databases">
        <title>In-depth cultivation of the pig gut microbiome towards novel bacterial diversity and tailored functional studies.</title>
        <authorList>
            <person name="Wylensek D."/>
            <person name="Hitch T.C.A."/>
            <person name="Clavel T."/>
        </authorList>
    </citation>
    <scope>NUCLEOTIDE SEQUENCE [LARGE SCALE GENOMIC DNA]</scope>
    <source>
        <strain evidence="2 3">WCA-470BD-2E</strain>
    </source>
</reference>
<dbReference type="InterPro" id="IPR023130">
    <property type="entry name" value="Ta0600-like_sf"/>
</dbReference>
<keyword evidence="1" id="KW-0079">Bacteriocin immunity</keyword>
<evidence type="ECO:0000313" key="2">
    <source>
        <dbReference type="EMBL" id="MST79064.1"/>
    </source>
</evidence>